<feature type="domain" description="ApeA N-terminal" evidence="2">
    <location>
        <begin position="14"/>
        <end position="220"/>
    </location>
</feature>
<comment type="caution">
    <text evidence="3">The sequence shown here is derived from an EMBL/GenBank/DDBJ whole genome shotgun (WGS) entry which is preliminary data.</text>
</comment>
<dbReference type="InterPro" id="IPR041229">
    <property type="entry name" value="HEPN_Apea"/>
</dbReference>
<dbReference type="RefSeq" id="WP_098092544.1">
    <property type="nucleotide sequence ID" value="NZ_NUEL01000003.1"/>
</dbReference>
<evidence type="ECO:0000259" key="2">
    <source>
        <dbReference type="Pfam" id="PF18862"/>
    </source>
</evidence>
<dbReference type="EMBL" id="NUEL01000003">
    <property type="protein sequence ID" value="PEJ11505.1"/>
    <property type="molecule type" value="Genomic_DNA"/>
</dbReference>
<dbReference type="InterPro" id="IPR041223">
    <property type="entry name" value="ApeA_NTD"/>
</dbReference>
<proteinExistence type="predicted"/>
<dbReference type="AlphaFoldDB" id="A0A2C4H727"/>
<evidence type="ECO:0000313" key="3">
    <source>
        <dbReference type="EMBL" id="PEJ11505.1"/>
    </source>
</evidence>
<organism evidence="3 4">
    <name type="scientific">Bacillus wiedmannii</name>
    <dbReference type="NCBI Taxonomy" id="1890302"/>
    <lineage>
        <taxon>Bacteria</taxon>
        <taxon>Bacillati</taxon>
        <taxon>Bacillota</taxon>
        <taxon>Bacilli</taxon>
        <taxon>Bacillales</taxon>
        <taxon>Bacillaceae</taxon>
        <taxon>Bacillus</taxon>
        <taxon>Bacillus cereus group</taxon>
    </lineage>
</organism>
<sequence length="424" mass="50321">MKAVRQVVEISYKDESFIGYLNFDEDEKYLEFLVDTVENQIELLQFYSPKTFNCTLHNGKVISCFNCKIIRVKNDNLVRYGIDIYVENDIKRYEELQFNNITAIFPKVDFWFVGSGFSYKSNFDYKGQKLDLIISEGETKQRGLNTVISETFLRVQLKSESLMNLELVNEIYFKMSAILSFLIDEFVSYTHYNVNHEGQYLYKIYQRNQNRINEVKMNKMNYRIDKELSDTDFYNIFVVPLTLKNFDVWFNYIGVLRTKPLLEERYLTYARCLEMISRENVNTDIYGNAERRAKSKIYRELIEGMDLDGDYKENLIEAFKFSNRKGFKVLLLQLIQNSSFKEQLEMLAEKVDVEKLVSNIVNIRNHLTHGSPFEKIDKSSLSFYTELIKRMVTYFILQKHMVDIPLNIDYLNRNSSELPDPFIK</sequence>
<dbReference type="Pfam" id="PF18862">
    <property type="entry name" value="ApeA_NTD1"/>
    <property type="match status" value="1"/>
</dbReference>
<name>A0A2C4H727_9BACI</name>
<evidence type="ECO:0000313" key="4">
    <source>
        <dbReference type="Proteomes" id="UP000220045"/>
    </source>
</evidence>
<evidence type="ECO:0000259" key="1">
    <source>
        <dbReference type="Pfam" id="PF18739"/>
    </source>
</evidence>
<gene>
    <name evidence="3" type="ORF">CN684_00640</name>
</gene>
<feature type="domain" description="Apea-like HEPN" evidence="1">
    <location>
        <begin position="267"/>
        <end position="399"/>
    </location>
</feature>
<dbReference type="Proteomes" id="UP000220045">
    <property type="component" value="Unassembled WGS sequence"/>
</dbReference>
<accession>A0A2C4H727</accession>
<reference evidence="3 4" key="1">
    <citation type="submission" date="2017-09" db="EMBL/GenBank/DDBJ databases">
        <title>Large-scale bioinformatics analysis of Bacillus genomes uncovers conserved roles of natural products in bacterial physiology.</title>
        <authorList>
            <consortium name="Agbiome Team Llc"/>
            <person name="Bleich R.M."/>
            <person name="Grubbs K.J."/>
            <person name="Santa Maria K.C."/>
            <person name="Allen S.E."/>
            <person name="Farag S."/>
            <person name="Shank E.A."/>
            <person name="Bowers A."/>
        </authorList>
    </citation>
    <scope>NUCLEOTIDE SEQUENCE [LARGE SCALE GENOMIC DNA]</scope>
    <source>
        <strain evidence="3 4">AFS004017</strain>
    </source>
</reference>
<dbReference type="Pfam" id="PF18739">
    <property type="entry name" value="HEPN_Apea"/>
    <property type="match status" value="1"/>
</dbReference>
<protein>
    <submittedName>
        <fullName evidence="3">Uncharacterized protein</fullName>
    </submittedName>
</protein>